<dbReference type="GO" id="GO:1904680">
    <property type="term" value="F:peptide transmembrane transporter activity"/>
    <property type="evidence" value="ECO:0007669"/>
    <property type="project" value="TreeGrafter"/>
</dbReference>
<dbReference type="GO" id="GO:0030288">
    <property type="term" value="C:outer membrane-bounded periplasmic space"/>
    <property type="evidence" value="ECO:0007669"/>
    <property type="project" value="TreeGrafter"/>
</dbReference>
<keyword evidence="4 5" id="KW-0732">Signal</keyword>
<dbReference type="FunFam" id="3.90.76.10:FF:000001">
    <property type="entry name" value="Oligopeptide ABC transporter substrate-binding protein"/>
    <property type="match status" value="1"/>
</dbReference>
<dbReference type="InterPro" id="IPR030678">
    <property type="entry name" value="Peptide/Ni-bd"/>
</dbReference>
<dbReference type="Gene3D" id="3.40.190.10">
    <property type="entry name" value="Periplasmic binding protein-like II"/>
    <property type="match status" value="1"/>
</dbReference>
<keyword evidence="8" id="KW-1185">Reference proteome</keyword>
<evidence type="ECO:0000259" key="6">
    <source>
        <dbReference type="Pfam" id="PF00496"/>
    </source>
</evidence>
<feature type="chain" id="PRO_5027048652" evidence="5">
    <location>
        <begin position="21"/>
        <end position="539"/>
    </location>
</feature>
<dbReference type="InterPro" id="IPR039424">
    <property type="entry name" value="SBP_5"/>
</dbReference>
<comment type="caution">
    <text evidence="7">The sequence shown here is derived from an EMBL/GenBank/DDBJ whole genome shotgun (WGS) entry which is preliminary data.</text>
</comment>
<dbReference type="PIRSF" id="PIRSF002741">
    <property type="entry name" value="MppA"/>
    <property type="match status" value="1"/>
</dbReference>
<gene>
    <name evidence="7" type="ORF">F9B74_01175</name>
</gene>
<evidence type="ECO:0000256" key="3">
    <source>
        <dbReference type="ARBA" id="ARBA00022448"/>
    </source>
</evidence>
<accession>A0A6L9Y3H3</accession>
<name>A0A6L9Y3H3_9BURK</name>
<evidence type="ECO:0000256" key="4">
    <source>
        <dbReference type="ARBA" id="ARBA00022729"/>
    </source>
</evidence>
<dbReference type="EMBL" id="JAAGYR010000002">
    <property type="protein sequence ID" value="NEN74942.1"/>
    <property type="molecule type" value="Genomic_DNA"/>
</dbReference>
<evidence type="ECO:0000256" key="5">
    <source>
        <dbReference type="SAM" id="SignalP"/>
    </source>
</evidence>
<dbReference type="Proteomes" id="UP000477651">
    <property type="component" value="Unassembled WGS sequence"/>
</dbReference>
<dbReference type="GO" id="GO:0015833">
    <property type="term" value="P:peptide transport"/>
    <property type="evidence" value="ECO:0007669"/>
    <property type="project" value="TreeGrafter"/>
</dbReference>
<dbReference type="SUPFAM" id="SSF53850">
    <property type="entry name" value="Periplasmic binding protein-like II"/>
    <property type="match status" value="1"/>
</dbReference>
<reference evidence="7 8" key="1">
    <citation type="submission" date="2020-02" db="EMBL/GenBank/DDBJ databases">
        <title>Pelistega sp. NLN82 were isolated from wild rodents of the Hainan Island.</title>
        <authorList>
            <person name="Niu N."/>
            <person name="Zhou J."/>
        </authorList>
    </citation>
    <scope>NUCLEOTIDE SEQUENCE [LARGE SCALE GENOMIC DNA]</scope>
    <source>
        <strain evidence="7 8">NLN82</strain>
    </source>
</reference>
<dbReference type="CDD" id="cd08504">
    <property type="entry name" value="PBP2_OppA"/>
    <property type="match status" value="1"/>
</dbReference>
<dbReference type="PANTHER" id="PTHR30290">
    <property type="entry name" value="PERIPLASMIC BINDING COMPONENT OF ABC TRANSPORTER"/>
    <property type="match status" value="1"/>
</dbReference>
<dbReference type="PANTHER" id="PTHR30290:SF10">
    <property type="entry name" value="PERIPLASMIC OLIGOPEPTIDE-BINDING PROTEIN-RELATED"/>
    <property type="match status" value="1"/>
</dbReference>
<dbReference type="Pfam" id="PF00496">
    <property type="entry name" value="SBP_bac_5"/>
    <property type="match status" value="1"/>
</dbReference>
<evidence type="ECO:0000313" key="8">
    <source>
        <dbReference type="Proteomes" id="UP000477651"/>
    </source>
</evidence>
<evidence type="ECO:0000256" key="2">
    <source>
        <dbReference type="ARBA" id="ARBA00005695"/>
    </source>
</evidence>
<dbReference type="InterPro" id="IPR000914">
    <property type="entry name" value="SBP_5_dom"/>
</dbReference>
<sequence>MKYSVLSATIIFGLSTTAFAAKVPEGTVLAEKQEITVNNGTEPQSFDPNQIAGGPESQVALQLFEGLVTADEDGNIIPGVAVSWEHSPDFKQWTFKLRPEAKWSNGDPVTAHDFVFAWQRLVTPATAAPYASYLEFLQIENANEIIEGKKSPDTLGIKAVDDYTLQLTLNNPVPYLVSMTAHPSVFPLPQKVIEKFGDSWVKKENIVGNGAYKLVDHVINGKIVFERNPFYWNDKETVIDKATFLAIESGVADVQRYRAGDLDVNNGLPAELYAKLKKEIPNEIFNNRILTTYTYDINHSKPPFNDIRVRKALNLALDRNIITDKVLGQGQIPTYVFTPPYINEGHKIQQPAYANQSMQERSAEAIKLLEEAGFSQSNPLKFTILYNTNEGHKKIAIAVASIWKKNTNGLINVKLENQEWKTFLDTRRQGNYEIALSGWGADYNQATTFTNYFLSDSSQNSTFYKSKAYDDVITNAYKIEDSEARAEAYAKAEQILADDFALIPFYNYVRVRLIKPYVGGYTGKDPLARVLLQNLYIKK</sequence>
<evidence type="ECO:0000313" key="7">
    <source>
        <dbReference type="EMBL" id="NEN74942.1"/>
    </source>
</evidence>
<evidence type="ECO:0000256" key="1">
    <source>
        <dbReference type="ARBA" id="ARBA00004196"/>
    </source>
</evidence>
<proteinExistence type="inferred from homology"/>
<dbReference type="Gene3D" id="3.10.105.10">
    <property type="entry name" value="Dipeptide-binding Protein, Domain 3"/>
    <property type="match status" value="1"/>
</dbReference>
<organism evidence="7 8">
    <name type="scientific">Pelistega ratti</name>
    <dbReference type="NCBI Taxonomy" id="2652177"/>
    <lineage>
        <taxon>Bacteria</taxon>
        <taxon>Pseudomonadati</taxon>
        <taxon>Pseudomonadota</taxon>
        <taxon>Betaproteobacteria</taxon>
        <taxon>Burkholderiales</taxon>
        <taxon>Alcaligenaceae</taxon>
        <taxon>Pelistega</taxon>
    </lineage>
</organism>
<dbReference type="Gene3D" id="3.90.76.10">
    <property type="entry name" value="Dipeptide-binding Protein, Domain 1"/>
    <property type="match status" value="1"/>
</dbReference>
<comment type="subcellular location">
    <subcellularLocation>
        <location evidence="1">Cell envelope</location>
    </subcellularLocation>
</comment>
<feature type="signal peptide" evidence="5">
    <location>
        <begin position="1"/>
        <end position="20"/>
    </location>
</feature>
<dbReference type="AlphaFoldDB" id="A0A6L9Y3H3"/>
<keyword evidence="3" id="KW-0813">Transport</keyword>
<dbReference type="GO" id="GO:0043190">
    <property type="term" value="C:ATP-binding cassette (ABC) transporter complex"/>
    <property type="evidence" value="ECO:0007669"/>
    <property type="project" value="InterPro"/>
</dbReference>
<protein>
    <submittedName>
        <fullName evidence="7">Oligopeptide ABC transporter substrate-binding protein OppA</fullName>
    </submittedName>
</protein>
<comment type="similarity">
    <text evidence="2">Belongs to the bacterial solute-binding protein 5 family.</text>
</comment>
<dbReference type="FunFam" id="3.10.105.10:FF:000001">
    <property type="entry name" value="Oligopeptide ABC transporter, oligopeptide-binding protein"/>
    <property type="match status" value="1"/>
</dbReference>
<feature type="domain" description="Solute-binding protein family 5" evidence="6">
    <location>
        <begin position="76"/>
        <end position="460"/>
    </location>
</feature>